<dbReference type="Gene3D" id="3.90.1530.10">
    <property type="entry name" value="Conserved hypothetical protein from pyrococcus furiosus pfu- 392566-001, ParB domain"/>
    <property type="match status" value="1"/>
</dbReference>
<name>A0ABV0J0K8_9NEIS</name>
<dbReference type="CDD" id="cd16403">
    <property type="entry name" value="ParB_N_like_MT"/>
    <property type="match status" value="1"/>
</dbReference>
<dbReference type="Proteomes" id="UP001462502">
    <property type="component" value="Unassembled WGS sequence"/>
</dbReference>
<comment type="caution">
    <text evidence="2">The sequence shown here is derived from an EMBL/GenBank/DDBJ whole genome shotgun (WGS) entry which is preliminary data.</text>
</comment>
<sequence length="220" mass="24658">MKYKDMDKQETMLLDVEKLIPYEKNVKKHPAEKVKKLAESIKKFGWRGNPIIIDQNFVILAGHGRRLAAIELGLKQVPVVQVTMTEDEARAFRLADNRVAVGDYDQMLLREEVIGIEELLGDIFDDKELEFTLADLGEVNLDVFVDERLNDVVDEQRSDIARQVSEAADKEVPITRALGFSKIKAGDMQAVNKFIAAAIQATGIADPDRAFVAFVKEVTA</sequence>
<evidence type="ECO:0000259" key="1">
    <source>
        <dbReference type="SMART" id="SM00470"/>
    </source>
</evidence>
<proteinExistence type="predicted"/>
<keyword evidence="3" id="KW-1185">Reference proteome</keyword>
<organism evidence="2 3">
    <name type="scientific">Chromobacterium phragmitis</name>
    <dbReference type="NCBI Taxonomy" id="2202141"/>
    <lineage>
        <taxon>Bacteria</taxon>
        <taxon>Pseudomonadati</taxon>
        <taxon>Pseudomonadota</taxon>
        <taxon>Betaproteobacteria</taxon>
        <taxon>Neisseriales</taxon>
        <taxon>Chromobacteriaceae</taxon>
        <taxon>Chromobacterium</taxon>
    </lineage>
</organism>
<dbReference type="PANTHER" id="PTHR33375">
    <property type="entry name" value="CHROMOSOME-PARTITIONING PROTEIN PARB-RELATED"/>
    <property type="match status" value="1"/>
</dbReference>
<dbReference type="PANTHER" id="PTHR33375:SF1">
    <property type="entry name" value="CHROMOSOME-PARTITIONING PROTEIN PARB-RELATED"/>
    <property type="match status" value="1"/>
</dbReference>
<dbReference type="InterPro" id="IPR036086">
    <property type="entry name" value="ParB/Sulfiredoxin_sf"/>
</dbReference>
<reference evidence="2 3" key="1">
    <citation type="submission" date="2024-05" db="EMBL/GenBank/DDBJ databases">
        <authorList>
            <person name="De Oliveira J.P."/>
            <person name="Noriler S.A."/>
            <person name="De Oliveira A.G."/>
            <person name="Sipoli D.S."/>
        </authorList>
    </citation>
    <scope>NUCLEOTIDE SEQUENCE [LARGE SCALE GENOMIC DNA]</scope>
    <source>
        <strain evidence="2 3">LABIM192</strain>
    </source>
</reference>
<dbReference type="Pfam" id="PF02195">
    <property type="entry name" value="ParB_N"/>
    <property type="match status" value="1"/>
</dbReference>
<dbReference type="InterPro" id="IPR050336">
    <property type="entry name" value="Chromosome_partition/occlusion"/>
</dbReference>
<feature type="domain" description="ParB-like N-terminal" evidence="1">
    <location>
        <begin position="12"/>
        <end position="98"/>
    </location>
</feature>
<dbReference type="EMBL" id="JBDXMI010000007">
    <property type="protein sequence ID" value="MEO9387074.1"/>
    <property type="molecule type" value="Genomic_DNA"/>
</dbReference>
<evidence type="ECO:0000313" key="3">
    <source>
        <dbReference type="Proteomes" id="UP001462502"/>
    </source>
</evidence>
<evidence type="ECO:0000313" key="2">
    <source>
        <dbReference type="EMBL" id="MEO9387074.1"/>
    </source>
</evidence>
<protein>
    <submittedName>
        <fullName evidence="2">ParB/Srx family N-terminal domain-containing protein</fullName>
    </submittedName>
</protein>
<dbReference type="SMART" id="SM00470">
    <property type="entry name" value="ParB"/>
    <property type="match status" value="1"/>
</dbReference>
<dbReference type="SUPFAM" id="SSF110849">
    <property type="entry name" value="ParB/Sulfiredoxin"/>
    <property type="match status" value="1"/>
</dbReference>
<accession>A0ABV0J0K8</accession>
<gene>
    <name evidence="2" type="ORF">ABI908_23555</name>
</gene>
<dbReference type="RefSeq" id="WP_347938045.1">
    <property type="nucleotide sequence ID" value="NZ_JBDXMI010000007.1"/>
</dbReference>
<dbReference type="InterPro" id="IPR003115">
    <property type="entry name" value="ParB_N"/>
</dbReference>